<evidence type="ECO:0000256" key="1">
    <source>
        <dbReference type="ARBA" id="ARBA00022801"/>
    </source>
</evidence>
<dbReference type="Proteomes" id="UP001500279">
    <property type="component" value="Unassembled WGS sequence"/>
</dbReference>
<keyword evidence="5" id="KW-1185">Reference proteome</keyword>
<dbReference type="RefSeq" id="WP_211361318.1">
    <property type="nucleotide sequence ID" value="NZ_VIDT01000061.1"/>
</dbReference>
<evidence type="ECO:0000313" key="5">
    <source>
        <dbReference type="Proteomes" id="UP001500279"/>
    </source>
</evidence>
<dbReference type="EMBL" id="BAAAEW010000051">
    <property type="protein sequence ID" value="GAA0770405.1"/>
    <property type="molecule type" value="Genomic_DNA"/>
</dbReference>
<accession>A0ABN1KLH9</accession>
<comment type="caution">
    <text evidence="4">The sequence shown here is derived from an EMBL/GenBank/DDBJ whole genome shotgun (WGS) entry which is preliminary data.</text>
</comment>
<reference evidence="4 5" key="1">
    <citation type="journal article" date="2019" name="Int. J. Syst. Evol. Microbiol.">
        <title>The Global Catalogue of Microorganisms (GCM) 10K type strain sequencing project: providing services to taxonomists for standard genome sequencing and annotation.</title>
        <authorList>
            <consortium name="The Broad Institute Genomics Platform"/>
            <consortium name="The Broad Institute Genome Sequencing Center for Infectious Disease"/>
            <person name="Wu L."/>
            <person name="Ma J."/>
        </authorList>
    </citation>
    <scope>NUCLEOTIDE SEQUENCE [LARGE SCALE GENOMIC DNA]</scope>
    <source>
        <strain evidence="4 5">JCM 15503</strain>
    </source>
</reference>
<evidence type="ECO:0000313" key="4">
    <source>
        <dbReference type="EMBL" id="GAA0770405.1"/>
    </source>
</evidence>
<keyword evidence="1" id="KW-0378">Hydrolase</keyword>
<dbReference type="Pfam" id="PF03403">
    <property type="entry name" value="PAF-AH_p_II"/>
    <property type="match status" value="1"/>
</dbReference>
<keyword evidence="3" id="KW-0443">Lipid metabolism</keyword>
<organism evidence="4 5">
    <name type="scientific">Ideonella azotifigens</name>
    <dbReference type="NCBI Taxonomy" id="513160"/>
    <lineage>
        <taxon>Bacteria</taxon>
        <taxon>Pseudomonadati</taxon>
        <taxon>Pseudomonadota</taxon>
        <taxon>Betaproteobacteria</taxon>
        <taxon>Burkholderiales</taxon>
        <taxon>Sphaerotilaceae</taxon>
        <taxon>Ideonella</taxon>
    </lineage>
</organism>
<keyword evidence="2" id="KW-0442">Lipid degradation</keyword>
<dbReference type="InterPro" id="IPR029058">
    <property type="entry name" value="AB_hydrolase_fold"/>
</dbReference>
<protein>
    <submittedName>
        <fullName evidence="4">Acetylhydrolase</fullName>
    </submittedName>
</protein>
<dbReference type="PANTHER" id="PTHR10272">
    <property type="entry name" value="PLATELET-ACTIVATING FACTOR ACETYLHYDROLASE"/>
    <property type="match status" value="1"/>
</dbReference>
<gene>
    <name evidence="4" type="ORF">GCM10009107_62090</name>
</gene>
<dbReference type="SUPFAM" id="SSF53474">
    <property type="entry name" value="alpha/beta-Hydrolases"/>
    <property type="match status" value="1"/>
</dbReference>
<name>A0ABN1KLH9_9BURK</name>
<dbReference type="Gene3D" id="3.40.50.1820">
    <property type="entry name" value="alpha/beta hydrolase"/>
    <property type="match status" value="1"/>
</dbReference>
<dbReference type="PANTHER" id="PTHR10272:SF0">
    <property type="entry name" value="PLATELET-ACTIVATING FACTOR ACETYLHYDROLASE"/>
    <property type="match status" value="1"/>
</dbReference>
<evidence type="ECO:0000256" key="2">
    <source>
        <dbReference type="ARBA" id="ARBA00022963"/>
    </source>
</evidence>
<sequence>MPALVRAQPAVPPYRVHDFDWVDAQRSRPVPSRLYWPADLSPTTRVPLVVFSHGIGGSRQGYSYLGKHWSSRGVASLHVQHVGSDAALWRGNPFGVVGRLQAAAQESEAMARAADMRFALDRMLSDETGALGAAVDPRRLVAAGHSYGANTTLLIAGAQVVRQGRTVDCHDPRFSAAIVISAPPFYGEADLATVLAHVSMPTVHVTATDDVIEIPGYRSGLVDRLAVFDAIADPRKLLAVFQGGSHSVFTDRSLTGGAALNPKVKAATAELSLAFLDLTFRGSDAALRRWQADWQPILAKAPGAAFPARADGRTAVSDIAWQ</sequence>
<proteinExistence type="predicted"/>
<evidence type="ECO:0000256" key="3">
    <source>
        <dbReference type="ARBA" id="ARBA00023098"/>
    </source>
</evidence>